<evidence type="ECO:0000313" key="6">
    <source>
        <dbReference type="Proteomes" id="UP000295110"/>
    </source>
</evidence>
<dbReference type="InterPro" id="IPR047057">
    <property type="entry name" value="MerR_fam"/>
</dbReference>
<dbReference type="PANTHER" id="PTHR30204">
    <property type="entry name" value="REDOX-CYCLING DRUG-SENSING TRANSCRIPTIONAL ACTIVATOR SOXR"/>
    <property type="match status" value="1"/>
</dbReference>
<keyword evidence="2 5" id="KW-0238">DNA-binding</keyword>
<keyword evidence="1" id="KW-0805">Transcription regulation</keyword>
<dbReference type="SUPFAM" id="SSF46955">
    <property type="entry name" value="Putative DNA-binding domain"/>
    <property type="match status" value="1"/>
</dbReference>
<evidence type="ECO:0000256" key="2">
    <source>
        <dbReference type="ARBA" id="ARBA00023125"/>
    </source>
</evidence>
<dbReference type="Proteomes" id="UP000295110">
    <property type="component" value="Unassembled WGS sequence"/>
</dbReference>
<feature type="domain" description="HTH merR-type" evidence="4">
    <location>
        <begin position="1"/>
        <end position="69"/>
    </location>
</feature>
<dbReference type="SMART" id="SM00422">
    <property type="entry name" value="HTH_MERR"/>
    <property type="match status" value="1"/>
</dbReference>
<dbReference type="Pfam" id="PF13411">
    <property type="entry name" value="MerR_1"/>
    <property type="match status" value="1"/>
</dbReference>
<evidence type="ECO:0000313" key="5">
    <source>
        <dbReference type="EMBL" id="TCU94630.1"/>
    </source>
</evidence>
<dbReference type="PROSITE" id="PS50937">
    <property type="entry name" value="HTH_MERR_2"/>
    <property type="match status" value="1"/>
</dbReference>
<protein>
    <submittedName>
        <fullName evidence="5">DNA-binding transcriptional MerR regulator</fullName>
    </submittedName>
</protein>
<name>A0A4R3UUP5_ROSSA</name>
<gene>
    <name evidence="5" type="ORF">EV671_101652</name>
</gene>
<organism evidence="5 6">
    <name type="scientific">Roseateles saccharophilus</name>
    <name type="common">Pseudomonas saccharophila</name>
    <dbReference type="NCBI Taxonomy" id="304"/>
    <lineage>
        <taxon>Bacteria</taxon>
        <taxon>Pseudomonadati</taxon>
        <taxon>Pseudomonadota</taxon>
        <taxon>Betaproteobacteria</taxon>
        <taxon>Burkholderiales</taxon>
        <taxon>Sphaerotilaceae</taxon>
        <taxon>Roseateles</taxon>
    </lineage>
</organism>
<dbReference type="AlphaFoldDB" id="A0A4R3UUP5"/>
<evidence type="ECO:0000256" key="3">
    <source>
        <dbReference type="ARBA" id="ARBA00023163"/>
    </source>
</evidence>
<reference evidence="5 6" key="1">
    <citation type="submission" date="2019-03" db="EMBL/GenBank/DDBJ databases">
        <title>Genomic Encyclopedia of Type Strains, Phase IV (KMG-IV): sequencing the most valuable type-strain genomes for metagenomic binning, comparative biology and taxonomic classification.</title>
        <authorList>
            <person name="Goeker M."/>
        </authorList>
    </citation>
    <scope>NUCLEOTIDE SEQUENCE [LARGE SCALE GENOMIC DNA]</scope>
    <source>
        <strain evidence="5 6">DSM 654</strain>
    </source>
</reference>
<comment type="caution">
    <text evidence="5">The sequence shown here is derived from an EMBL/GenBank/DDBJ whole genome shotgun (WGS) entry which is preliminary data.</text>
</comment>
<dbReference type="GO" id="GO:0003677">
    <property type="term" value="F:DNA binding"/>
    <property type="evidence" value="ECO:0007669"/>
    <property type="project" value="UniProtKB-KW"/>
</dbReference>
<dbReference type="RefSeq" id="WP_132572838.1">
    <property type="nucleotide sequence ID" value="NZ_CBCSGL010000012.1"/>
</dbReference>
<accession>A0A4R3UUP5</accession>
<sequence>MKLNECARMAGITADTLRHYLRLGLIEPQARTANGYRRFGDDALARVRFIRSAVGLGFKLGDVAELLSMSEQGHLPCPRARELLSERIARHRQELDAMADLYMRMQRALHEWQQMPDGAPDGTLVCGLIEGVAADMPPDRARRAAAPRR</sequence>
<dbReference type="Gene3D" id="1.10.1660.10">
    <property type="match status" value="1"/>
</dbReference>
<dbReference type="InterPro" id="IPR000551">
    <property type="entry name" value="MerR-type_HTH_dom"/>
</dbReference>
<keyword evidence="3" id="KW-0804">Transcription</keyword>
<dbReference type="PANTHER" id="PTHR30204:SF94">
    <property type="entry name" value="HEAVY METAL-DEPENDENT TRANSCRIPTIONAL REGULATOR HI_0293-RELATED"/>
    <property type="match status" value="1"/>
</dbReference>
<dbReference type="OrthoDB" id="9808480at2"/>
<dbReference type="PRINTS" id="PR00040">
    <property type="entry name" value="HTHMERR"/>
</dbReference>
<evidence type="ECO:0000259" key="4">
    <source>
        <dbReference type="PROSITE" id="PS50937"/>
    </source>
</evidence>
<dbReference type="EMBL" id="SMBU01000016">
    <property type="protein sequence ID" value="TCU94630.1"/>
    <property type="molecule type" value="Genomic_DNA"/>
</dbReference>
<keyword evidence="6" id="KW-1185">Reference proteome</keyword>
<evidence type="ECO:0000256" key="1">
    <source>
        <dbReference type="ARBA" id="ARBA00023015"/>
    </source>
</evidence>
<proteinExistence type="predicted"/>
<dbReference type="GO" id="GO:0003700">
    <property type="term" value="F:DNA-binding transcription factor activity"/>
    <property type="evidence" value="ECO:0007669"/>
    <property type="project" value="InterPro"/>
</dbReference>
<dbReference type="InterPro" id="IPR009061">
    <property type="entry name" value="DNA-bd_dom_put_sf"/>
</dbReference>